<dbReference type="GO" id="GO:0016020">
    <property type="term" value="C:membrane"/>
    <property type="evidence" value="ECO:0007669"/>
    <property type="project" value="UniProtKB-SubCell"/>
</dbReference>
<dbReference type="PROSITE" id="PS00086">
    <property type="entry name" value="CYTOCHROME_P450"/>
    <property type="match status" value="1"/>
</dbReference>
<keyword evidence="15" id="KW-1185">Reference proteome</keyword>
<evidence type="ECO:0000256" key="3">
    <source>
        <dbReference type="ARBA" id="ARBA00010617"/>
    </source>
</evidence>
<accession>A0A1J9R8Z5</accession>
<dbReference type="PANTHER" id="PTHR24305:SF210">
    <property type="entry name" value="CYTOCHROME P450 MONOOXYGENASE ASQL-RELATED"/>
    <property type="match status" value="1"/>
</dbReference>
<keyword evidence="6 12" id="KW-0479">Metal-binding</keyword>
<comment type="caution">
    <text evidence="14">The sequence shown here is derived from an EMBL/GenBank/DDBJ whole genome shotgun (WGS) entry which is preliminary data.</text>
</comment>
<evidence type="ECO:0000313" key="15">
    <source>
        <dbReference type="Proteomes" id="UP000183809"/>
    </source>
</evidence>
<dbReference type="GO" id="GO:0004497">
    <property type="term" value="F:monooxygenase activity"/>
    <property type="evidence" value="ECO:0007669"/>
    <property type="project" value="UniProtKB-KW"/>
</dbReference>
<dbReference type="GO" id="GO:0009403">
    <property type="term" value="P:toxin biosynthetic process"/>
    <property type="evidence" value="ECO:0007669"/>
    <property type="project" value="UniProtKB-ARBA"/>
</dbReference>
<dbReference type="RefSeq" id="XP_020125151.1">
    <property type="nucleotide sequence ID" value="XM_020270184.1"/>
</dbReference>
<evidence type="ECO:0000256" key="4">
    <source>
        <dbReference type="ARBA" id="ARBA00022617"/>
    </source>
</evidence>
<dbReference type="InterPro" id="IPR036396">
    <property type="entry name" value="Cyt_P450_sf"/>
</dbReference>
<evidence type="ECO:0000256" key="2">
    <source>
        <dbReference type="ARBA" id="ARBA00004167"/>
    </source>
</evidence>
<protein>
    <submittedName>
        <fullName evidence="14">Cytochrome p450</fullName>
    </submittedName>
</protein>
<organism evidence="14 15">
    <name type="scientific">Diplodia corticola</name>
    <dbReference type="NCBI Taxonomy" id="236234"/>
    <lineage>
        <taxon>Eukaryota</taxon>
        <taxon>Fungi</taxon>
        <taxon>Dikarya</taxon>
        <taxon>Ascomycota</taxon>
        <taxon>Pezizomycotina</taxon>
        <taxon>Dothideomycetes</taxon>
        <taxon>Dothideomycetes incertae sedis</taxon>
        <taxon>Botryosphaeriales</taxon>
        <taxon>Botryosphaeriaceae</taxon>
        <taxon>Diplodia</taxon>
    </lineage>
</organism>
<comment type="subcellular location">
    <subcellularLocation>
        <location evidence="2">Membrane</location>
        <topology evidence="2">Single-pass membrane protein</topology>
    </subcellularLocation>
</comment>
<evidence type="ECO:0000256" key="10">
    <source>
        <dbReference type="ARBA" id="ARBA00023033"/>
    </source>
</evidence>
<keyword evidence="10 13" id="KW-0503">Monooxygenase</keyword>
<gene>
    <name evidence="14" type="ORF">BKCO1_10400021</name>
</gene>
<dbReference type="InterPro" id="IPR017972">
    <property type="entry name" value="Cyt_P450_CS"/>
</dbReference>
<evidence type="ECO:0000313" key="14">
    <source>
        <dbReference type="EMBL" id="OJD28891.1"/>
    </source>
</evidence>
<keyword evidence="11" id="KW-0472">Membrane</keyword>
<dbReference type="OrthoDB" id="1470350at2759"/>
<evidence type="ECO:0000256" key="8">
    <source>
        <dbReference type="ARBA" id="ARBA00023002"/>
    </source>
</evidence>
<sequence>MAVIVQTAALGLGAAALLLLSYAIGTAIYNVYFHPLHKFPGPKFAAASKIPYAINRCRGLQAKWTKAMHDKYGDVVRLAPDQLSFTSVEAWRDIYGHKVGGRGGMSKDLTFYGPDSAGFNGIIRTNDEDHARHRRLLAHAFSDKALREQEPLINKYVSLLVEKLSDAASAADGIDMVRMYNYCTFDIMGDLAFGEPLGLLEQSDYTPWVASIFGAIKTGVMIATISNNFPTLGAAIQRFFITPAMIEKRKMHRAFAEGRVDTRLANRDTDRPDIWTFVLRHSGKDDADKGLRLEEMHANGSTLMLAGTETTATLLSGLTFHLLQNPSKLAALAREVRAAFADPADMNMMTLARLHYLSACLEEGLRMYPPVPVGLPRIVPAGGRVVCGEPVPAGTSVYLSHYAAYRSARNFCDPESFVPERWLGSDEEGKPDPRREEKYEGDVRAVMEPFSYGPRNCIGKNLAYHEMRLILANVLWHFDLELCPESNDWVNQGVYTIWEKGPLKCKLKPVARS</sequence>
<comment type="cofactor">
    <cofactor evidence="1 12">
        <name>heme</name>
        <dbReference type="ChEBI" id="CHEBI:30413"/>
    </cofactor>
</comment>
<evidence type="ECO:0000256" key="11">
    <source>
        <dbReference type="ARBA" id="ARBA00023136"/>
    </source>
</evidence>
<dbReference type="EMBL" id="MNUE01000104">
    <property type="protein sequence ID" value="OJD28891.1"/>
    <property type="molecule type" value="Genomic_DNA"/>
</dbReference>
<dbReference type="GO" id="GO:0005506">
    <property type="term" value="F:iron ion binding"/>
    <property type="evidence" value="ECO:0007669"/>
    <property type="project" value="InterPro"/>
</dbReference>
<keyword evidence="9 12" id="KW-0408">Iron</keyword>
<dbReference type="InterPro" id="IPR050121">
    <property type="entry name" value="Cytochrome_P450_monoxygenase"/>
</dbReference>
<keyword evidence="7" id="KW-1133">Transmembrane helix</keyword>
<dbReference type="SUPFAM" id="SSF48264">
    <property type="entry name" value="Cytochrome P450"/>
    <property type="match status" value="1"/>
</dbReference>
<evidence type="ECO:0000256" key="13">
    <source>
        <dbReference type="RuleBase" id="RU000461"/>
    </source>
</evidence>
<evidence type="ECO:0000256" key="6">
    <source>
        <dbReference type="ARBA" id="ARBA00022723"/>
    </source>
</evidence>
<evidence type="ECO:0000256" key="7">
    <source>
        <dbReference type="ARBA" id="ARBA00022989"/>
    </source>
</evidence>
<name>A0A1J9R8Z5_9PEZI</name>
<keyword evidence="4 12" id="KW-0349">Heme</keyword>
<dbReference type="GO" id="GO:0020037">
    <property type="term" value="F:heme binding"/>
    <property type="evidence" value="ECO:0007669"/>
    <property type="project" value="InterPro"/>
</dbReference>
<evidence type="ECO:0000256" key="9">
    <source>
        <dbReference type="ARBA" id="ARBA00023004"/>
    </source>
</evidence>
<keyword evidence="5" id="KW-0812">Transmembrane</keyword>
<reference evidence="14 15" key="1">
    <citation type="submission" date="2016-10" db="EMBL/GenBank/DDBJ databases">
        <title>Proteomics and genomics reveal pathogen-plant mechanisms compatible with a hemibiotrophic lifestyle of Diplodia corticola.</title>
        <authorList>
            <person name="Fernandes I."/>
            <person name="De Jonge R."/>
            <person name="Van De Peer Y."/>
            <person name="Devreese B."/>
            <person name="Alves A."/>
            <person name="Esteves A.C."/>
        </authorList>
    </citation>
    <scope>NUCLEOTIDE SEQUENCE [LARGE SCALE GENOMIC DNA]</scope>
    <source>
        <strain evidence="14 15">CBS 112549</strain>
    </source>
</reference>
<dbReference type="GO" id="GO:0016705">
    <property type="term" value="F:oxidoreductase activity, acting on paired donors, with incorporation or reduction of molecular oxygen"/>
    <property type="evidence" value="ECO:0007669"/>
    <property type="project" value="InterPro"/>
</dbReference>
<comment type="similarity">
    <text evidence="3 13">Belongs to the cytochrome P450 family.</text>
</comment>
<evidence type="ECO:0000256" key="1">
    <source>
        <dbReference type="ARBA" id="ARBA00001971"/>
    </source>
</evidence>
<dbReference type="GeneID" id="31010443"/>
<dbReference type="InterPro" id="IPR001128">
    <property type="entry name" value="Cyt_P450"/>
</dbReference>
<dbReference type="AlphaFoldDB" id="A0A1J9R8Z5"/>
<dbReference type="PRINTS" id="PR00463">
    <property type="entry name" value="EP450I"/>
</dbReference>
<feature type="binding site" description="axial binding residue" evidence="12">
    <location>
        <position position="457"/>
    </location>
    <ligand>
        <name>heme</name>
        <dbReference type="ChEBI" id="CHEBI:30413"/>
    </ligand>
    <ligandPart>
        <name>Fe</name>
        <dbReference type="ChEBI" id="CHEBI:18248"/>
    </ligandPart>
</feature>
<proteinExistence type="inferred from homology"/>
<dbReference type="InterPro" id="IPR002401">
    <property type="entry name" value="Cyt_P450_E_grp-I"/>
</dbReference>
<dbReference type="Pfam" id="PF00067">
    <property type="entry name" value="p450"/>
    <property type="match status" value="1"/>
</dbReference>
<dbReference type="Gene3D" id="1.10.630.10">
    <property type="entry name" value="Cytochrome P450"/>
    <property type="match status" value="1"/>
</dbReference>
<dbReference type="STRING" id="236234.A0A1J9R8Z5"/>
<dbReference type="PRINTS" id="PR00385">
    <property type="entry name" value="P450"/>
</dbReference>
<dbReference type="Proteomes" id="UP000183809">
    <property type="component" value="Unassembled WGS sequence"/>
</dbReference>
<evidence type="ECO:0000256" key="5">
    <source>
        <dbReference type="ARBA" id="ARBA00022692"/>
    </source>
</evidence>
<dbReference type="FunFam" id="1.10.630.10:FF:000047">
    <property type="entry name" value="Cytochrome P450 monooxygenase"/>
    <property type="match status" value="1"/>
</dbReference>
<keyword evidence="8 13" id="KW-0560">Oxidoreductase</keyword>
<dbReference type="CDD" id="cd11058">
    <property type="entry name" value="CYP60B-like"/>
    <property type="match status" value="1"/>
</dbReference>
<evidence type="ECO:0000256" key="12">
    <source>
        <dbReference type="PIRSR" id="PIRSR602401-1"/>
    </source>
</evidence>
<dbReference type="PANTHER" id="PTHR24305">
    <property type="entry name" value="CYTOCHROME P450"/>
    <property type="match status" value="1"/>
</dbReference>